<keyword evidence="3" id="KW-0201">Cytochrome c-type biogenesis</keyword>
<dbReference type="NCBIfam" id="TIGR03142">
    <property type="entry name" value="cytochro_ccmI"/>
    <property type="match status" value="1"/>
</dbReference>
<feature type="repeat" description="TPR" evidence="5">
    <location>
        <begin position="158"/>
        <end position="191"/>
    </location>
</feature>
<organism evidence="9 10">
    <name type="scientific">Porticoccus litoralis</name>
    <dbReference type="NCBI Taxonomy" id="434086"/>
    <lineage>
        <taxon>Bacteria</taxon>
        <taxon>Pseudomonadati</taxon>
        <taxon>Pseudomonadota</taxon>
        <taxon>Gammaproteobacteria</taxon>
        <taxon>Cellvibrionales</taxon>
        <taxon>Porticoccaceae</taxon>
        <taxon>Porticoccus</taxon>
    </lineage>
</organism>
<evidence type="ECO:0000256" key="3">
    <source>
        <dbReference type="ARBA" id="ARBA00022748"/>
    </source>
</evidence>
<evidence type="ECO:0000256" key="2">
    <source>
        <dbReference type="ARBA" id="ARBA00022737"/>
    </source>
</evidence>
<dbReference type="AlphaFoldDB" id="A0AAW8AZV1"/>
<dbReference type="InterPro" id="IPR051263">
    <property type="entry name" value="C-type_cytochrome_biogenesis"/>
</dbReference>
<keyword evidence="2" id="KW-0677">Repeat</keyword>
<dbReference type="InterPro" id="IPR017560">
    <property type="entry name" value="Cyt_c_biogenesis_CcmI"/>
</dbReference>
<dbReference type="InterPro" id="IPR056412">
    <property type="entry name" value="Ig_CycH"/>
</dbReference>
<dbReference type="EMBL" id="JAUUUU010000001">
    <property type="protein sequence ID" value="MDP1519768.1"/>
    <property type="molecule type" value="Genomic_DNA"/>
</dbReference>
<feature type="domain" description="Cytochrome c-type biogenesis protein H TPR" evidence="8">
    <location>
        <begin position="141"/>
        <end position="265"/>
    </location>
</feature>
<dbReference type="Pfam" id="PF23892">
    <property type="entry name" value="Ig_CycH"/>
    <property type="match status" value="1"/>
</dbReference>
<keyword evidence="4 5" id="KW-0802">TPR repeat</keyword>
<dbReference type="PANTHER" id="PTHR47870">
    <property type="entry name" value="CYTOCHROME C-TYPE BIOGENESIS PROTEIN CCMH"/>
    <property type="match status" value="1"/>
</dbReference>
<proteinExistence type="predicted"/>
<dbReference type="PANTHER" id="PTHR47870:SF4">
    <property type="entry name" value="CYTOCHROME C-TYPE BIOGENESIS PROTEIN CYCH"/>
    <property type="match status" value="1"/>
</dbReference>
<dbReference type="InterPro" id="IPR056413">
    <property type="entry name" value="TPR_CcmH_CycH"/>
</dbReference>
<dbReference type="RefSeq" id="WP_305169279.1">
    <property type="nucleotide sequence ID" value="NZ_JAUUUU010000001.1"/>
</dbReference>
<sequence>MWLIFALLSLVAAAFVVYPLFSRSSRQQHTEPVHANVVLYQEQLADLDRQLADEEIDAAQHAELVAEQQRLLLADENLADSHRQARGRGAWLLLAGLLIVPVFTFTLYEMLGASDDVAITTMMQDRLRGNLDQAEDAQLREQLTQRIGRRLMSQPDNIYYLVSLARLQLESGDMLQASATYQQAVAVSPDDPDLLAEYAQAMYFASGNKFVPSAESALDRALSLDPNNLTALGLQGIRAFENADYTLAIASWQSALRAISPATPQAQALQAGIARAKQQLGEELPGIKVQVTLSPELAADPELLVYVFAREWQGPPMPLAVTRLQVADLPASVVLDDTMAMPGGKPLSSVEQVQVVARVSQSGSAIPAPGDLEGVSGALNLSQGSVSEAVIIDRKL</sequence>
<evidence type="ECO:0000256" key="6">
    <source>
        <dbReference type="SAM" id="Coils"/>
    </source>
</evidence>
<comment type="caution">
    <text evidence="9">The sequence shown here is derived from an EMBL/GenBank/DDBJ whole genome shotgun (WGS) entry which is preliminary data.</text>
</comment>
<gene>
    <name evidence="9" type="primary">ccmI</name>
    <name evidence="9" type="ORF">Q8A57_02160</name>
</gene>
<evidence type="ECO:0000259" key="8">
    <source>
        <dbReference type="Pfam" id="PF23914"/>
    </source>
</evidence>
<evidence type="ECO:0000313" key="9">
    <source>
        <dbReference type="EMBL" id="MDP1519768.1"/>
    </source>
</evidence>
<dbReference type="GO" id="GO:0005886">
    <property type="term" value="C:plasma membrane"/>
    <property type="evidence" value="ECO:0007669"/>
    <property type="project" value="TreeGrafter"/>
</dbReference>
<reference evidence="9" key="1">
    <citation type="journal article" date="2010" name="Int. J. Syst. Evol. Microbiol.">
        <title>Porticoccus litoralis gen. nov., sp. nov., a gammaproteobacterium isolated from the Yellow Sea.</title>
        <authorList>
            <person name="Oh H.M."/>
            <person name="Kim H."/>
            <person name="Kim K.M."/>
            <person name="Min G.S."/>
            <person name="Cho J.C."/>
        </authorList>
    </citation>
    <scope>NUCLEOTIDE SEQUENCE</scope>
    <source>
        <strain evidence="9">DSM 25064</strain>
    </source>
</reference>
<comment type="subcellular location">
    <subcellularLocation>
        <location evidence="1">Cell envelope</location>
    </subcellularLocation>
</comment>
<name>A0AAW8AZV1_9GAMM</name>
<dbReference type="Proteomes" id="UP001178354">
    <property type="component" value="Unassembled WGS sequence"/>
</dbReference>
<evidence type="ECO:0000256" key="1">
    <source>
        <dbReference type="ARBA" id="ARBA00004196"/>
    </source>
</evidence>
<protein>
    <submittedName>
        <fullName evidence="9">C-type cytochrome biogenesis protein CcmI</fullName>
    </submittedName>
</protein>
<feature type="coiled-coil region" evidence="6">
    <location>
        <begin position="37"/>
        <end position="64"/>
    </location>
</feature>
<evidence type="ECO:0000256" key="5">
    <source>
        <dbReference type="PROSITE-ProRule" id="PRU00339"/>
    </source>
</evidence>
<evidence type="ECO:0000313" key="10">
    <source>
        <dbReference type="Proteomes" id="UP001178354"/>
    </source>
</evidence>
<dbReference type="InterPro" id="IPR019734">
    <property type="entry name" value="TPR_rpt"/>
</dbReference>
<dbReference type="InterPro" id="IPR011990">
    <property type="entry name" value="TPR-like_helical_dom_sf"/>
</dbReference>
<dbReference type="SUPFAM" id="SSF48452">
    <property type="entry name" value="TPR-like"/>
    <property type="match status" value="1"/>
</dbReference>
<feature type="domain" description="Cytochrome c-type biogenesis protein H Ig-like" evidence="7">
    <location>
        <begin position="287"/>
        <end position="393"/>
    </location>
</feature>
<accession>A0AAW8AZV1</accession>
<dbReference type="Gene3D" id="1.25.40.10">
    <property type="entry name" value="Tetratricopeptide repeat domain"/>
    <property type="match status" value="1"/>
</dbReference>
<evidence type="ECO:0000259" key="7">
    <source>
        <dbReference type="Pfam" id="PF23892"/>
    </source>
</evidence>
<reference evidence="9" key="2">
    <citation type="submission" date="2023-08" db="EMBL/GenBank/DDBJ databases">
        <authorList>
            <person name="Luo J."/>
        </authorList>
    </citation>
    <scope>NUCLEOTIDE SEQUENCE</scope>
    <source>
        <strain evidence="9">DSM 25064</strain>
    </source>
</reference>
<dbReference type="Pfam" id="PF23914">
    <property type="entry name" value="TPR_CcmH_CycH"/>
    <property type="match status" value="1"/>
</dbReference>
<keyword evidence="6" id="KW-0175">Coiled coil</keyword>
<dbReference type="PROSITE" id="PS50005">
    <property type="entry name" value="TPR"/>
    <property type="match status" value="1"/>
</dbReference>
<evidence type="ECO:0000256" key="4">
    <source>
        <dbReference type="ARBA" id="ARBA00022803"/>
    </source>
</evidence>
<dbReference type="GO" id="GO:0030313">
    <property type="term" value="C:cell envelope"/>
    <property type="evidence" value="ECO:0007669"/>
    <property type="project" value="UniProtKB-SubCell"/>
</dbReference>
<keyword evidence="10" id="KW-1185">Reference proteome</keyword>
<dbReference type="GO" id="GO:0017004">
    <property type="term" value="P:cytochrome complex assembly"/>
    <property type="evidence" value="ECO:0007669"/>
    <property type="project" value="UniProtKB-KW"/>
</dbReference>